<sequence length="87" mass="9938">MAKKLIGYHCWPESKSHQCCEKDYWIGLSLIRILSRQSEFILLFCVLSLVHIFMLSFQGVLGVPESDVGIIFRAALVVIDDTPLRKN</sequence>
<dbReference type="RefSeq" id="WP_113915020.1">
    <property type="nucleotide sequence ID" value="NZ_QNSE01000001.1"/>
</dbReference>
<dbReference type="EMBL" id="QNSE01000001">
    <property type="protein sequence ID" value="RBP85787.1"/>
    <property type="molecule type" value="Genomic_DNA"/>
</dbReference>
<accession>A0A366JG88</accession>
<protein>
    <submittedName>
        <fullName evidence="2">Uncharacterized protein</fullName>
    </submittedName>
</protein>
<comment type="caution">
    <text evidence="2">The sequence shown here is derived from an EMBL/GenBank/DDBJ whole genome shotgun (WGS) entry which is preliminary data.</text>
</comment>
<dbReference type="Proteomes" id="UP000252792">
    <property type="component" value="Unassembled WGS sequence"/>
</dbReference>
<name>A0A366JG88_9GAMM</name>
<keyword evidence="1" id="KW-1133">Transmembrane helix</keyword>
<keyword evidence="1" id="KW-0812">Transmembrane</keyword>
<reference evidence="2 3" key="1">
    <citation type="submission" date="2018-06" db="EMBL/GenBank/DDBJ databases">
        <title>Genomic Encyclopedia of Type Strains, Phase III (KMG-III): the genomes of soil and plant-associated and newly described type strains.</title>
        <authorList>
            <person name="Whitman W."/>
        </authorList>
    </citation>
    <scope>NUCLEOTIDE SEQUENCE [LARGE SCALE GENOMIC DNA]</scope>
    <source>
        <strain evidence="2 3">CECT 7377</strain>
    </source>
</reference>
<evidence type="ECO:0000256" key="1">
    <source>
        <dbReference type="SAM" id="Phobius"/>
    </source>
</evidence>
<evidence type="ECO:0000313" key="3">
    <source>
        <dbReference type="Proteomes" id="UP000252792"/>
    </source>
</evidence>
<proteinExistence type="predicted"/>
<keyword evidence="3" id="KW-1185">Reference proteome</keyword>
<organism evidence="2 3">
    <name type="scientific">Marinomonas rhizomae</name>
    <dbReference type="NCBI Taxonomy" id="491948"/>
    <lineage>
        <taxon>Bacteria</taxon>
        <taxon>Pseudomonadati</taxon>
        <taxon>Pseudomonadota</taxon>
        <taxon>Gammaproteobacteria</taxon>
        <taxon>Oceanospirillales</taxon>
        <taxon>Oceanospirillaceae</taxon>
        <taxon>Marinomonas</taxon>
    </lineage>
</organism>
<keyword evidence="1" id="KW-0472">Membrane</keyword>
<feature type="transmembrane region" description="Helical" evidence="1">
    <location>
        <begin position="40"/>
        <end position="61"/>
    </location>
</feature>
<evidence type="ECO:0000313" key="2">
    <source>
        <dbReference type="EMBL" id="RBP85787.1"/>
    </source>
</evidence>
<dbReference type="AlphaFoldDB" id="A0A366JG88"/>
<gene>
    <name evidence="2" type="ORF">DFP80_101282</name>
</gene>